<protein>
    <submittedName>
        <fullName evidence="6">MFS monocarboxylate transporter</fullName>
    </submittedName>
</protein>
<keyword evidence="7" id="KW-1185">Reference proteome</keyword>
<evidence type="ECO:0000313" key="6">
    <source>
        <dbReference type="EMBL" id="OAA60956.1"/>
    </source>
</evidence>
<dbReference type="SUPFAM" id="SSF103473">
    <property type="entry name" value="MFS general substrate transporter"/>
    <property type="match status" value="1"/>
</dbReference>
<feature type="transmembrane region" description="Helical" evidence="4">
    <location>
        <begin position="102"/>
        <end position="124"/>
    </location>
</feature>
<sequence>MQTEVISSHASAAADDMEMFRPRGESVDRPDSQIGTFAGNTAPQASEGRIPQWKSIAIVASSFMVIFTCCGQNFAFGVYQALYEEMALQPDTPFTGATPAQIDLIGTISIALMTIGAPFSVAWAKRFSPRLVSLLGGVIFSAALVLASFGTRLWHFEVTQGFLLGVGTCLPYMVAVTVAPGWFSTRRGLAMGIVLSGTGVGGVVWAPAIKALVGRVGFRNSLRVAGALSFVLVTVSSIPLAWDAQTQARLNVENAARSHRADGIFNVPLVDWRVAKSRSFLAQSLGAVFQAAAYYTPVFFFASYASTLGYSAAAGANFIALSNACNAVGKIAIGFFADRMGRLNTMFLTTLFSAVITVCFWLPSTYYGSTSDSRGLFIAFTVFYGLFASAYVSLFPASLVEIFGAQNFASVNGFLYMIRGMATLVGTPVSGILIRGGAGRAGPGAYLDMSVFVSVLLFAATASVLWVRIEAMIGSGNRMTFKWKA</sequence>
<feature type="transmembrane region" description="Helical" evidence="4">
    <location>
        <begin position="376"/>
        <end position="402"/>
    </location>
</feature>
<accession>A0A167TUE6</accession>
<feature type="transmembrane region" description="Helical" evidence="4">
    <location>
        <begin position="131"/>
        <end position="150"/>
    </location>
</feature>
<keyword evidence="4" id="KW-0472">Membrane</keyword>
<evidence type="ECO:0000256" key="3">
    <source>
        <dbReference type="SAM" id="MobiDB-lite"/>
    </source>
</evidence>
<feature type="transmembrane region" description="Helical" evidence="4">
    <location>
        <begin position="446"/>
        <end position="469"/>
    </location>
</feature>
<dbReference type="Pfam" id="PF07690">
    <property type="entry name" value="MFS_1"/>
    <property type="match status" value="1"/>
</dbReference>
<evidence type="ECO:0000256" key="2">
    <source>
        <dbReference type="ARBA" id="ARBA00006727"/>
    </source>
</evidence>
<keyword evidence="4" id="KW-1133">Transmembrane helix</keyword>
<dbReference type="GO" id="GO:0016020">
    <property type="term" value="C:membrane"/>
    <property type="evidence" value="ECO:0007669"/>
    <property type="project" value="UniProtKB-SubCell"/>
</dbReference>
<evidence type="ECO:0000313" key="7">
    <source>
        <dbReference type="Proteomes" id="UP000076874"/>
    </source>
</evidence>
<feature type="transmembrane region" description="Helical" evidence="4">
    <location>
        <begin position="221"/>
        <end position="242"/>
    </location>
</feature>
<feature type="transmembrane region" description="Helical" evidence="4">
    <location>
        <begin position="308"/>
        <end position="333"/>
    </location>
</feature>
<dbReference type="InterPro" id="IPR011701">
    <property type="entry name" value="MFS"/>
</dbReference>
<dbReference type="Gene3D" id="1.20.1250.20">
    <property type="entry name" value="MFS general substrate transporter like domains"/>
    <property type="match status" value="2"/>
</dbReference>
<dbReference type="PANTHER" id="PTHR11360">
    <property type="entry name" value="MONOCARBOXYLATE TRANSPORTER"/>
    <property type="match status" value="1"/>
</dbReference>
<dbReference type="OrthoDB" id="6499973at2759"/>
<dbReference type="InterPro" id="IPR050327">
    <property type="entry name" value="Proton-linked_MCT"/>
</dbReference>
<feature type="transmembrane region" description="Helical" evidence="4">
    <location>
        <begin position="414"/>
        <end position="434"/>
    </location>
</feature>
<evidence type="ECO:0000256" key="1">
    <source>
        <dbReference type="ARBA" id="ARBA00004141"/>
    </source>
</evidence>
<dbReference type="PROSITE" id="PS50850">
    <property type="entry name" value="MFS"/>
    <property type="match status" value="1"/>
</dbReference>
<reference evidence="6 7" key="1">
    <citation type="journal article" date="2016" name="Genome Biol. Evol.">
        <title>Divergent and convergent evolution of fungal pathogenicity.</title>
        <authorList>
            <person name="Shang Y."/>
            <person name="Xiao G."/>
            <person name="Zheng P."/>
            <person name="Cen K."/>
            <person name="Zhan S."/>
            <person name="Wang C."/>
        </authorList>
    </citation>
    <scope>NUCLEOTIDE SEQUENCE [LARGE SCALE GENOMIC DNA]</scope>
    <source>
        <strain evidence="6 7">RCEF 264</strain>
    </source>
</reference>
<feature type="region of interest" description="Disordered" evidence="3">
    <location>
        <begin position="23"/>
        <end position="46"/>
    </location>
</feature>
<feature type="transmembrane region" description="Helical" evidence="4">
    <location>
        <begin position="189"/>
        <end position="209"/>
    </location>
</feature>
<organism evidence="6 7">
    <name type="scientific">Niveomyces insectorum RCEF 264</name>
    <dbReference type="NCBI Taxonomy" id="1081102"/>
    <lineage>
        <taxon>Eukaryota</taxon>
        <taxon>Fungi</taxon>
        <taxon>Dikarya</taxon>
        <taxon>Ascomycota</taxon>
        <taxon>Pezizomycotina</taxon>
        <taxon>Sordariomycetes</taxon>
        <taxon>Hypocreomycetidae</taxon>
        <taxon>Hypocreales</taxon>
        <taxon>Cordycipitaceae</taxon>
        <taxon>Niveomyces</taxon>
    </lineage>
</organism>
<feature type="transmembrane region" description="Helical" evidence="4">
    <location>
        <begin position="280"/>
        <end position="302"/>
    </location>
</feature>
<keyword evidence="4" id="KW-0812">Transmembrane</keyword>
<dbReference type="EMBL" id="AZHD01000008">
    <property type="protein sequence ID" value="OAA60956.1"/>
    <property type="molecule type" value="Genomic_DNA"/>
</dbReference>
<feature type="compositionally biased region" description="Polar residues" evidence="3">
    <location>
        <begin position="33"/>
        <end position="44"/>
    </location>
</feature>
<evidence type="ECO:0000259" key="5">
    <source>
        <dbReference type="PROSITE" id="PS50850"/>
    </source>
</evidence>
<comment type="caution">
    <text evidence="6">The sequence shown here is derived from an EMBL/GenBank/DDBJ whole genome shotgun (WGS) entry which is preliminary data.</text>
</comment>
<proteinExistence type="inferred from homology"/>
<gene>
    <name evidence="6" type="ORF">SPI_04980</name>
</gene>
<evidence type="ECO:0000256" key="4">
    <source>
        <dbReference type="SAM" id="Phobius"/>
    </source>
</evidence>
<feature type="transmembrane region" description="Helical" evidence="4">
    <location>
        <begin position="56"/>
        <end position="82"/>
    </location>
</feature>
<name>A0A167TUE6_9HYPO</name>
<feature type="domain" description="Major facilitator superfamily (MFS) profile" evidence="5">
    <location>
        <begin position="57"/>
        <end position="472"/>
    </location>
</feature>
<dbReference type="InterPro" id="IPR020846">
    <property type="entry name" value="MFS_dom"/>
</dbReference>
<comment type="similarity">
    <text evidence="2">Belongs to the major facilitator superfamily. Monocarboxylate porter (TC 2.A.1.13) family.</text>
</comment>
<comment type="subcellular location">
    <subcellularLocation>
        <location evidence="1">Membrane</location>
        <topology evidence="1">Multi-pass membrane protein</topology>
    </subcellularLocation>
</comment>
<feature type="transmembrane region" description="Helical" evidence="4">
    <location>
        <begin position="345"/>
        <end position="364"/>
    </location>
</feature>
<dbReference type="GO" id="GO:0022857">
    <property type="term" value="F:transmembrane transporter activity"/>
    <property type="evidence" value="ECO:0007669"/>
    <property type="project" value="InterPro"/>
</dbReference>
<dbReference type="AlphaFoldDB" id="A0A167TUE6"/>
<dbReference type="InterPro" id="IPR036259">
    <property type="entry name" value="MFS_trans_sf"/>
</dbReference>
<dbReference type="Proteomes" id="UP000076874">
    <property type="component" value="Unassembled WGS sequence"/>
</dbReference>
<feature type="transmembrane region" description="Helical" evidence="4">
    <location>
        <begin position="162"/>
        <end position="182"/>
    </location>
</feature>
<dbReference type="PANTHER" id="PTHR11360:SF284">
    <property type="entry name" value="EG:103B4.3 PROTEIN-RELATED"/>
    <property type="match status" value="1"/>
</dbReference>